<dbReference type="Proteomes" id="UP000307440">
    <property type="component" value="Unassembled WGS sequence"/>
</dbReference>
<dbReference type="Gene3D" id="1.25.40.120">
    <property type="entry name" value="Protein prenylyltransferase"/>
    <property type="match status" value="1"/>
</dbReference>
<dbReference type="Pfam" id="PF01239">
    <property type="entry name" value="PPTA"/>
    <property type="match status" value="1"/>
</dbReference>
<evidence type="ECO:0000256" key="4">
    <source>
        <dbReference type="ARBA" id="ARBA00022737"/>
    </source>
</evidence>
<keyword evidence="3" id="KW-0808">Transferase</keyword>
<keyword evidence="4" id="KW-0677">Repeat</keyword>
<dbReference type="PANTHER" id="PTHR11129">
    <property type="entry name" value="PROTEIN FARNESYLTRANSFERASE ALPHA SUBUNIT/RAB GERANYLGERANYL TRANSFERASE ALPHA SUBUNIT"/>
    <property type="match status" value="1"/>
</dbReference>
<evidence type="ECO:0008006" key="7">
    <source>
        <dbReference type="Google" id="ProtNLM"/>
    </source>
</evidence>
<accession>A0A5C3KLC9</accession>
<dbReference type="EMBL" id="ML210288">
    <property type="protein sequence ID" value="TFK20785.1"/>
    <property type="molecule type" value="Genomic_DNA"/>
</dbReference>
<organism evidence="5 6">
    <name type="scientific">Coprinopsis marcescibilis</name>
    <name type="common">Agaric fungus</name>
    <name type="synonym">Psathyrella marcescibilis</name>
    <dbReference type="NCBI Taxonomy" id="230819"/>
    <lineage>
        <taxon>Eukaryota</taxon>
        <taxon>Fungi</taxon>
        <taxon>Dikarya</taxon>
        <taxon>Basidiomycota</taxon>
        <taxon>Agaricomycotina</taxon>
        <taxon>Agaricomycetes</taxon>
        <taxon>Agaricomycetidae</taxon>
        <taxon>Agaricales</taxon>
        <taxon>Agaricineae</taxon>
        <taxon>Psathyrellaceae</taxon>
        <taxon>Coprinopsis</taxon>
    </lineage>
</organism>
<evidence type="ECO:0000256" key="3">
    <source>
        <dbReference type="ARBA" id="ARBA00022679"/>
    </source>
</evidence>
<keyword evidence="2" id="KW-0637">Prenyltransferase</keyword>
<evidence type="ECO:0000256" key="1">
    <source>
        <dbReference type="ARBA" id="ARBA00006734"/>
    </source>
</evidence>
<evidence type="ECO:0000256" key="2">
    <source>
        <dbReference type="ARBA" id="ARBA00022602"/>
    </source>
</evidence>
<evidence type="ECO:0000313" key="5">
    <source>
        <dbReference type="EMBL" id="TFK20785.1"/>
    </source>
</evidence>
<gene>
    <name evidence="5" type="ORF">FA15DRAFT_646571</name>
</gene>
<keyword evidence="6" id="KW-1185">Reference proteome</keyword>
<protein>
    <recommendedName>
        <fullName evidence="7">Protein prenylyltransferase</fullName>
    </recommendedName>
</protein>
<dbReference type="AlphaFoldDB" id="A0A5C3KLC9"/>
<proteinExistence type="inferred from homology"/>
<sequence>MDSAIILNRLIEQDLDSLEILPGDWSTWKASAPSDGPHIPSSTFPFLFVEGHLGIPQKTLHRLYPPSTHFERSRVRPTDNCFLETLVKTTCITITNPAHQTALNTRKRLISLEIHDGFKELRFTGLLLRGVKHCAKESMLWDHRRWCLRRIYGLLPIDPEKAKLCIQHKAWSTATECLTFPNLPAQALREEFDLIRSACTIYPRNYHAWSHWHYIFDCCRASICYTSFEPQSAQETFLVMVEECQQLRQWILHHVTDFSAMNQFLLANQLLYALLEDNHALVPHEQLEEAKGKSSPSSLAREFWSLISSFPPHESLFLSLRSLLPHLAAEERDGYRLAMSRLEAPWRADGKVVLSTDAVNHK</sequence>
<dbReference type="SUPFAM" id="SSF48439">
    <property type="entry name" value="Protein prenylyltransferase"/>
    <property type="match status" value="1"/>
</dbReference>
<evidence type="ECO:0000313" key="6">
    <source>
        <dbReference type="Proteomes" id="UP000307440"/>
    </source>
</evidence>
<name>A0A5C3KLC9_COPMA</name>
<reference evidence="5 6" key="1">
    <citation type="journal article" date="2019" name="Nat. Ecol. Evol.">
        <title>Megaphylogeny resolves global patterns of mushroom evolution.</title>
        <authorList>
            <person name="Varga T."/>
            <person name="Krizsan K."/>
            <person name="Foldi C."/>
            <person name="Dima B."/>
            <person name="Sanchez-Garcia M."/>
            <person name="Sanchez-Ramirez S."/>
            <person name="Szollosi G.J."/>
            <person name="Szarkandi J.G."/>
            <person name="Papp V."/>
            <person name="Albert L."/>
            <person name="Andreopoulos W."/>
            <person name="Angelini C."/>
            <person name="Antonin V."/>
            <person name="Barry K.W."/>
            <person name="Bougher N.L."/>
            <person name="Buchanan P."/>
            <person name="Buyck B."/>
            <person name="Bense V."/>
            <person name="Catcheside P."/>
            <person name="Chovatia M."/>
            <person name="Cooper J."/>
            <person name="Damon W."/>
            <person name="Desjardin D."/>
            <person name="Finy P."/>
            <person name="Geml J."/>
            <person name="Haridas S."/>
            <person name="Hughes K."/>
            <person name="Justo A."/>
            <person name="Karasinski D."/>
            <person name="Kautmanova I."/>
            <person name="Kiss B."/>
            <person name="Kocsube S."/>
            <person name="Kotiranta H."/>
            <person name="LaButti K.M."/>
            <person name="Lechner B.E."/>
            <person name="Liimatainen K."/>
            <person name="Lipzen A."/>
            <person name="Lukacs Z."/>
            <person name="Mihaltcheva S."/>
            <person name="Morgado L.N."/>
            <person name="Niskanen T."/>
            <person name="Noordeloos M.E."/>
            <person name="Ohm R.A."/>
            <person name="Ortiz-Santana B."/>
            <person name="Ovrebo C."/>
            <person name="Racz N."/>
            <person name="Riley R."/>
            <person name="Savchenko A."/>
            <person name="Shiryaev A."/>
            <person name="Soop K."/>
            <person name="Spirin V."/>
            <person name="Szebenyi C."/>
            <person name="Tomsovsky M."/>
            <person name="Tulloss R.E."/>
            <person name="Uehling J."/>
            <person name="Grigoriev I.V."/>
            <person name="Vagvolgyi C."/>
            <person name="Papp T."/>
            <person name="Martin F.M."/>
            <person name="Miettinen O."/>
            <person name="Hibbett D.S."/>
            <person name="Nagy L.G."/>
        </authorList>
    </citation>
    <scope>NUCLEOTIDE SEQUENCE [LARGE SCALE GENOMIC DNA]</scope>
    <source>
        <strain evidence="5 6">CBS 121175</strain>
    </source>
</reference>
<dbReference type="InterPro" id="IPR002088">
    <property type="entry name" value="Prenyl_trans_a"/>
</dbReference>
<dbReference type="OrthoDB" id="1924260at2759"/>
<dbReference type="GO" id="GO:0008318">
    <property type="term" value="F:protein prenyltransferase activity"/>
    <property type="evidence" value="ECO:0007669"/>
    <property type="project" value="InterPro"/>
</dbReference>
<dbReference type="GO" id="GO:0005737">
    <property type="term" value="C:cytoplasm"/>
    <property type="evidence" value="ECO:0007669"/>
    <property type="project" value="TreeGrafter"/>
</dbReference>
<dbReference type="PANTHER" id="PTHR11129:SF3">
    <property type="entry name" value="PROTEIN PRENYLTRANSFERASE ALPHA SUBUNIT REPEAT-CONTAINING PROTEIN 1"/>
    <property type="match status" value="1"/>
</dbReference>
<comment type="similarity">
    <text evidence="1">Belongs to the protein prenyltransferase subunit alpha family.</text>
</comment>